<proteinExistence type="predicted"/>
<dbReference type="RefSeq" id="WP_369743655.1">
    <property type="nucleotide sequence ID" value="NZ_CP165718.1"/>
</dbReference>
<evidence type="ECO:0000313" key="5">
    <source>
        <dbReference type="EMBL" id="XDV10283.1"/>
    </source>
</evidence>
<keyword evidence="3" id="KW-0472">Membrane</keyword>
<keyword evidence="3" id="KW-1133">Transmembrane helix</keyword>
<feature type="region of interest" description="Disordered" evidence="2">
    <location>
        <begin position="122"/>
        <end position="141"/>
    </location>
</feature>
<protein>
    <recommendedName>
        <fullName evidence="6">Pilus assembly protein FimV</fullName>
    </recommendedName>
</protein>
<keyword evidence="4" id="KW-0732">Signal</keyword>
<evidence type="ECO:0000256" key="4">
    <source>
        <dbReference type="SAM" id="SignalP"/>
    </source>
</evidence>
<evidence type="ECO:0000256" key="1">
    <source>
        <dbReference type="SAM" id="Coils"/>
    </source>
</evidence>
<keyword evidence="1" id="KW-0175">Coiled coil</keyword>
<reference evidence="5" key="1">
    <citation type="submission" date="2024-07" db="EMBL/GenBank/DDBJ databases">
        <title>Whole genome sequence of bacterial strains from algal surface.</title>
        <authorList>
            <person name="Kumar P."/>
        </authorList>
    </citation>
    <scope>NUCLEOTIDE SEQUENCE</scope>
    <source>
        <strain evidence="5">PP-1MA</strain>
    </source>
</reference>
<name>A0AB39XC19_9GAMM</name>
<feature type="region of interest" description="Disordered" evidence="2">
    <location>
        <begin position="612"/>
        <end position="632"/>
    </location>
</feature>
<feature type="region of interest" description="Disordered" evidence="2">
    <location>
        <begin position="426"/>
        <end position="463"/>
    </location>
</feature>
<feature type="transmembrane region" description="Helical" evidence="3">
    <location>
        <begin position="272"/>
        <end position="293"/>
    </location>
</feature>
<feature type="chain" id="PRO_5044320128" description="Pilus assembly protein FimV" evidence="4">
    <location>
        <begin position="27"/>
        <end position="688"/>
    </location>
</feature>
<feature type="compositionally biased region" description="Low complexity" evidence="2">
    <location>
        <begin position="129"/>
        <end position="141"/>
    </location>
</feature>
<organism evidence="5">
    <name type="scientific">Pseudidiomarina sp. PP-1MA</name>
    <dbReference type="NCBI Taxonomy" id="3237706"/>
    <lineage>
        <taxon>Bacteria</taxon>
        <taxon>Pseudomonadati</taxon>
        <taxon>Pseudomonadota</taxon>
        <taxon>Gammaproteobacteria</taxon>
        <taxon>Alteromonadales</taxon>
        <taxon>Idiomarinaceae</taxon>
        <taxon>Pseudidiomarina</taxon>
    </lineage>
</organism>
<gene>
    <name evidence="5" type="ORF">AB8S08_03535</name>
</gene>
<feature type="compositionally biased region" description="Acidic residues" evidence="2">
    <location>
        <begin position="386"/>
        <end position="405"/>
    </location>
</feature>
<feature type="signal peptide" evidence="4">
    <location>
        <begin position="1"/>
        <end position="26"/>
    </location>
</feature>
<dbReference type="AlphaFoldDB" id="A0AB39XC19"/>
<accession>A0AB39XC19</accession>
<dbReference type="EMBL" id="CP165718">
    <property type="protein sequence ID" value="XDV10283.1"/>
    <property type="molecule type" value="Genomic_DNA"/>
</dbReference>
<feature type="compositionally biased region" description="Acidic residues" evidence="2">
    <location>
        <begin position="439"/>
        <end position="463"/>
    </location>
</feature>
<feature type="coiled-coil region" evidence="1">
    <location>
        <begin position="151"/>
        <end position="206"/>
    </location>
</feature>
<keyword evidence="3" id="KW-0812">Transmembrane</keyword>
<feature type="region of interest" description="Disordered" evidence="2">
    <location>
        <begin position="569"/>
        <end position="597"/>
    </location>
</feature>
<evidence type="ECO:0000256" key="3">
    <source>
        <dbReference type="SAM" id="Phobius"/>
    </source>
</evidence>
<evidence type="ECO:0008006" key="6">
    <source>
        <dbReference type="Google" id="ProtNLM"/>
    </source>
</evidence>
<feature type="region of interest" description="Disordered" evidence="2">
    <location>
        <begin position="377"/>
        <end position="410"/>
    </location>
</feature>
<feature type="compositionally biased region" description="Low complexity" evidence="2">
    <location>
        <begin position="426"/>
        <end position="438"/>
    </location>
</feature>
<sequence>MKRNIKRSLLSSVVAALAIAGVAAQASIVPSSIALAGQAQTASRWQAERFGPIVSSDTLWTIAMYYSDKRDLNVYEMMDLIIEANPRVFPNGLADHMLDGFYLTIPTDGMVATTEVTVAKPKPTAGDNSAESAASQTSQAAAAGGLAPSELAGLRNQLAQSIELIEQLQRQNLELQERLLAVTEELGELRLKVNAEQQAEAELQQQISAEVTAQRQESATTETPADATAAALQAAASVAAEQSEQASQAVTIQQQPPAPAKPSLLAWLMQPLHLLLVVGVPLLLVLLFGYRFYRQRQQQQSSQYKGALDAAAREQQSAAAADSAAAASAVAGGTVADAASSQVAPTLETVPSAFEEAEQAALAAGVTALRADAVQADDAAESAAESADESAAELAEEETEADADAAETSLEQSLQDLDAELEFTPQATTAQDSSTAAEPDAELETELDAELDTELDAEPDDLDAELEALFAEQDAVLTAAAETRGDAEPTDTAAENLIEFELEDSDRPAANAAEQEPDDGSYVDQEFGDSAYAGKAYGDETYNENQYQQEYQPASLVESDDEDLAALLEQAEDSSEASWQDEPAGQTEYDLSQQDSDDDYLAIEQLLEEAEAEGANDFSHTLYESEAGSLPTGEDTALNHLDLAQTYLDMGDFAAARAELLAIDASNDEDLQREIAMLQQQIDEQDGA</sequence>
<evidence type="ECO:0000256" key="2">
    <source>
        <dbReference type="SAM" id="MobiDB-lite"/>
    </source>
</evidence>
<feature type="region of interest" description="Disordered" evidence="2">
    <location>
        <begin position="502"/>
        <end position="540"/>
    </location>
</feature>